<keyword evidence="2" id="KW-1185">Reference proteome</keyword>
<gene>
    <name evidence="1" type="ORF">CLUP02_07192</name>
</gene>
<evidence type="ECO:0000313" key="1">
    <source>
        <dbReference type="EMBL" id="UQC81706.1"/>
    </source>
</evidence>
<proteinExistence type="predicted"/>
<dbReference type="EMBL" id="CP019476">
    <property type="protein sequence ID" value="UQC81706.1"/>
    <property type="molecule type" value="Genomic_DNA"/>
</dbReference>
<protein>
    <submittedName>
        <fullName evidence="1">Uncharacterized protein</fullName>
    </submittedName>
</protein>
<dbReference type="AlphaFoldDB" id="A0A9Q8SQN4"/>
<evidence type="ECO:0000313" key="2">
    <source>
        <dbReference type="Proteomes" id="UP000830671"/>
    </source>
</evidence>
<name>A0A9Q8SQN4_9PEZI</name>
<dbReference type="GO" id="GO:0050482">
    <property type="term" value="P:arachidonate secretion"/>
    <property type="evidence" value="ECO:0007669"/>
    <property type="project" value="InterPro"/>
</dbReference>
<dbReference type="InterPro" id="IPR036444">
    <property type="entry name" value="PLipase_A2_dom_sf"/>
</dbReference>
<organism evidence="1 2">
    <name type="scientific">Colletotrichum lupini</name>
    <dbReference type="NCBI Taxonomy" id="145971"/>
    <lineage>
        <taxon>Eukaryota</taxon>
        <taxon>Fungi</taxon>
        <taxon>Dikarya</taxon>
        <taxon>Ascomycota</taxon>
        <taxon>Pezizomycotina</taxon>
        <taxon>Sordariomycetes</taxon>
        <taxon>Hypocreomycetidae</taxon>
        <taxon>Glomerellales</taxon>
        <taxon>Glomerellaceae</taxon>
        <taxon>Colletotrichum</taxon>
        <taxon>Colletotrichum acutatum species complex</taxon>
    </lineage>
</organism>
<reference evidence="1" key="1">
    <citation type="journal article" date="2021" name="Mol. Plant Microbe Interact.">
        <title>Complete Genome Sequence of the Plant-Pathogenic Fungus Colletotrichum lupini.</title>
        <authorList>
            <person name="Baroncelli R."/>
            <person name="Pensec F."/>
            <person name="Da Lio D."/>
            <person name="Boufleur T."/>
            <person name="Vicente I."/>
            <person name="Sarrocco S."/>
            <person name="Picot A."/>
            <person name="Baraldi E."/>
            <person name="Sukno S."/>
            <person name="Thon M."/>
            <person name="Le Floch G."/>
        </authorList>
    </citation>
    <scope>NUCLEOTIDE SEQUENCE</scope>
    <source>
        <strain evidence="1">IMI 504893</strain>
    </source>
</reference>
<dbReference type="KEGG" id="clup:CLUP02_07192"/>
<accession>A0A9Q8SQN4</accession>
<dbReference type="SUPFAM" id="SSF48619">
    <property type="entry name" value="Phospholipase A2, PLA2"/>
    <property type="match status" value="1"/>
</dbReference>
<dbReference type="GO" id="GO:0004623">
    <property type="term" value="F:phospholipase A2 activity"/>
    <property type="evidence" value="ECO:0007669"/>
    <property type="project" value="InterPro"/>
</dbReference>
<dbReference type="RefSeq" id="XP_049143330.1">
    <property type="nucleotide sequence ID" value="XM_049286187.1"/>
</dbReference>
<sequence length="63" mass="7080">MDEAEGQDHIYSGKYCGMLSSTLGTPIATLDDPMFVGDACHHHLKPMSLIYAKLFEQKKRHQS</sequence>
<dbReference type="GO" id="GO:0006644">
    <property type="term" value="P:phospholipid metabolic process"/>
    <property type="evidence" value="ECO:0007669"/>
    <property type="project" value="InterPro"/>
</dbReference>
<dbReference type="GeneID" id="73341197"/>
<dbReference type="Proteomes" id="UP000830671">
    <property type="component" value="Chromosome 4"/>
</dbReference>